<sequence length="242" mass="28471">MKWFKFPRSLVWVFVFLVFVWVFCTPIYITFQPEQADREYVRSFFMDNYGVDPYKIYFIVGRYFEDTPNGRVARWDIILTTVNCIVLNMIILIMIFYIFWKMSKALKMLDSTMSKRSKRLQIQFFRALTLQTFIPLITAFIPIGVFYTCPFFGIKLGIYSNAVVVLLSFYSLLDGIVILVVVTDYRRAVVGMFFKRFNLRFSTNNQVDSTNQSDVLRSRYEHGNGARIHEISGNLLLATSQR</sequence>
<feature type="transmembrane region" description="Helical" evidence="1">
    <location>
        <begin position="124"/>
        <end position="146"/>
    </location>
</feature>
<keyword evidence="1" id="KW-0472">Membrane</keyword>
<feature type="transmembrane region" description="Helical" evidence="1">
    <location>
        <begin position="158"/>
        <end position="182"/>
    </location>
</feature>
<dbReference type="Pfam" id="PF10326">
    <property type="entry name" value="7TM_GPCR_Str"/>
    <property type="match status" value="1"/>
</dbReference>
<dbReference type="AlphaFoldDB" id="A0A2A2KUF5"/>
<name>A0A2A2KUF5_9BILA</name>
<dbReference type="SUPFAM" id="SSF81321">
    <property type="entry name" value="Family A G protein-coupled receptor-like"/>
    <property type="match status" value="1"/>
</dbReference>
<dbReference type="EMBL" id="LIAE01007686">
    <property type="protein sequence ID" value="PAV77571.1"/>
    <property type="molecule type" value="Genomic_DNA"/>
</dbReference>
<proteinExistence type="predicted"/>
<feature type="transmembrane region" description="Helical" evidence="1">
    <location>
        <begin position="12"/>
        <end position="31"/>
    </location>
</feature>
<reference evidence="2 3" key="1">
    <citation type="journal article" date="2017" name="Curr. Biol.">
        <title>Genome architecture and evolution of a unichromosomal asexual nematode.</title>
        <authorList>
            <person name="Fradin H."/>
            <person name="Zegar C."/>
            <person name="Gutwein M."/>
            <person name="Lucas J."/>
            <person name="Kovtun M."/>
            <person name="Corcoran D."/>
            <person name="Baugh L.R."/>
            <person name="Kiontke K."/>
            <person name="Gunsalus K."/>
            <person name="Fitch D.H."/>
            <person name="Piano F."/>
        </authorList>
    </citation>
    <scope>NUCLEOTIDE SEQUENCE [LARGE SCALE GENOMIC DNA]</scope>
    <source>
        <strain evidence="2">PF1309</strain>
    </source>
</reference>
<dbReference type="InterPro" id="IPR019428">
    <property type="entry name" value="7TM_GPCR_serpentine_rcpt_Str"/>
</dbReference>
<evidence type="ECO:0000313" key="2">
    <source>
        <dbReference type="EMBL" id="PAV77571.1"/>
    </source>
</evidence>
<evidence type="ECO:0000313" key="3">
    <source>
        <dbReference type="Proteomes" id="UP000218231"/>
    </source>
</evidence>
<protein>
    <recommendedName>
        <fullName evidence="4">7TM GPCR serpentine receptor class x (Srx) domain-containing protein</fullName>
    </recommendedName>
</protein>
<evidence type="ECO:0008006" key="4">
    <source>
        <dbReference type="Google" id="ProtNLM"/>
    </source>
</evidence>
<evidence type="ECO:0000256" key="1">
    <source>
        <dbReference type="SAM" id="Phobius"/>
    </source>
</evidence>
<keyword evidence="1" id="KW-0812">Transmembrane</keyword>
<keyword evidence="1" id="KW-1133">Transmembrane helix</keyword>
<gene>
    <name evidence="2" type="ORF">WR25_15257</name>
</gene>
<comment type="caution">
    <text evidence="2">The sequence shown here is derived from an EMBL/GenBank/DDBJ whole genome shotgun (WGS) entry which is preliminary data.</text>
</comment>
<keyword evidence="3" id="KW-1185">Reference proteome</keyword>
<feature type="transmembrane region" description="Helical" evidence="1">
    <location>
        <begin position="77"/>
        <end position="100"/>
    </location>
</feature>
<dbReference type="OrthoDB" id="5841089at2759"/>
<dbReference type="PANTHER" id="PTHR22943">
    <property type="entry name" value="7-TRANSMEMBRANE DOMAIN RECEPTOR C.ELEGANS"/>
    <property type="match status" value="1"/>
</dbReference>
<dbReference type="PANTHER" id="PTHR22943:SF248">
    <property type="entry name" value="SEVEN TM RECEPTOR"/>
    <property type="match status" value="1"/>
</dbReference>
<organism evidence="2 3">
    <name type="scientific">Diploscapter pachys</name>
    <dbReference type="NCBI Taxonomy" id="2018661"/>
    <lineage>
        <taxon>Eukaryota</taxon>
        <taxon>Metazoa</taxon>
        <taxon>Ecdysozoa</taxon>
        <taxon>Nematoda</taxon>
        <taxon>Chromadorea</taxon>
        <taxon>Rhabditida</taxon>
        <taxon>Rhabditina</taxon>
        <taxon>Rhabditomorpha</taxon>
        <taxon>Rhabditoidea</taxon>
        <taxon>Rhabditidae</taxon>
        <taxon>Diploscapter</taxon>
    </lineage>
</organism>
<dbReference type="Proteomes" id="UP000218231">
    <property type="component" value="Unassembled WGS sequence"/>
</dbReference>
<accession>A0A2A2KUF5</accession>